<reference evidence="2" key="1">
    <citation type="submission" date="2019-10" db="EMBL/GenBank/DDBJ databases">
        <title>The sequence and de novo assembly of the wild yak genome.</title>
        <authorList>
            <person name="Liu Y."/>
        </authorList>
    </citation>
    <scope>NUCLEOTIDE SEQUENCE [LARGE SCALE GENOMIC DNA]</scope>
    <source>
        <strain evidence="2">WY2019</strain>
    </source>
</reference>
<gene>
    <name evidence="2" type="ORF">E5288_WYG014574</name>
</gene>
<feature type="region of interest" description="Disordered" evidence="1">
    <location>
        <begin position="29"/>
        <end position="53"/>
    </location>
</feature>
<accession>A0A6B0QZR6</accession>
<proteinExistence type="predicted"/>
<name>A0A6B0QZR6_9CETA</name>
<keyword evidence="3" id="KW-1185">Reference proteome</keyword>
<comment type="caution">
    <text evidence="2">The sequence shown here is derived from an EMBL/GenBank/DDBJ whole genome shotgun (WGS) entry which is preliminary data.</text>
</comment>
<dbReference type="AlphaFoldDB" id="A0A6B0QZR6"/>
<dbReference type="Proteomes" id="UP000322234">
    <property type="component" value="Unassembled WGS sequence"/>
</dbReference>
<evidence type="ECO:0000313" key="2">
    <source>
        <dbReference type="EMBL" id="MXQ83389.1"/>
    </source>
</evidence>
<evidence type="ECO:0000256" key="1">
    <source>
        <dbReference type="SAM" id="MobiDB-lite"/>
    </source>
</evidence>
<feature type="compositionally biased region" description="Basic and acidic residues" evidence="1">
    <location>
        <begin position="29"/>
        <end position="39"/>
    </location>
</feature>
<protein>
    <submittedName>
        <fullName evidence="2">Uncharacterized protein</fullName>
    </submittedName>
</protein>
<organism evidence="2 3">
    <name type="scientific">Bos mutus</name>
    <name type="common">wild yak</name>
    <dbReference type="NCBI Taxonomy" id="72004"/>
    <lineage>
        <taxon>Eukaryota</taxon>
        <taxon>Metazoa</taxon>
        <taxon>Chordata</taxon>
        <taxon>Craniata</taxon>
        <taxon>Vertebrata</taxon>
        <taxon>Euteleostomi</taxon>
        <taxon>Mammalia</taxon>
        <taxon>Eutheria</taxon>
        <taxon>Laurasiatheria</taxon>
        <taxon>Artiodactyla</taxon>
        <taxon>Ruminantia</taxon>
        <taxon>Pecora</taxon>
        <taxon>Bovidae</taxon>
        <taxon>Bovinae</taxon>
        <taxon>Bos</taxon>
    </lineage>
</organism>
<evidence type="ECO:0000313" key="3">
    <source>
        <dbReference type="Proteomes" id="UP000322234"/>
    </source>
</evidence>
<sequence>MTRNEEKIQKPAAIGLGLVSLQQWSKGGQRDTVLDRREASSTGKKCKETQGNQLPNNSSVLVSFIHSHSMAKMREKKSLYLTILMTNIASVELYESVEH</sequence>
<dbReference type="EMBL" id="VBQZ03000017">
    <property type="protein sequence ID" value="MXQ83389.1"/>
    <property type="molecule type" value="Genomic_DNA"/>
</dbReference>